<organism evidence="3 4">
    <name type="scientific">Heligmosomoides polygyrus</name>
    <name type="common">Parasitic roundworm</name>
    <dbReference type="NCBI Taxonomy" id="6339"/>
    <lineage>
        <taxon>Eukaryota</taxon>
        <taxon>Metazoa</taxon>
        <taxon>Ecdysozoa</taxon>
        <taxon>Nematoda</taxon>
        <taxon>Chromadorea</taxon>
        <taxon>Rhabditida</taxon>
        <taxon>Rhabditina</taxon>
        <taxon>Rhabditomorpha</taxon>
        <taxon>Strongyloidea</taxon>
        <taxon>Heligmosomidae</taxon>
        <taxon>Heligmosomoides</taxon>
    </lineage>
</organism>
<accession>A0A3P7YER5</accession>
<dbReference type="GO" id="GO:0005634">
    <property type="term" value="C:nucleus"/>
    <property type="evidence" value="ECO:0007669"/>
    <property type="project" value="TreeGrafter"/>
</dbReference>
<dbReference type="GO" id="GO:0000793">
    <property type="term" value="C:condensed chromosome"/>
    <property type="evidence" value="ECO:0007669"/>
    <property type="project" value="TreeGrafter"/>
</dbReference>
<feature type="domain" description="Mos1 transposase HTH" evidence="1">
    <location>
        <begin position="4"/>
        <end position="51"/>
    </location>
</feature>
<name>A0A183FSB5_HELPZ</name>
<evidence type="ECO:0000259" key="1">
    <source>
        <dbReference type="Pfam" id="PF17906"/>
    </source>
</evidence>
<dbReference type="InterPro" id="IPR036397">
    <property type="entry name" value="RNaseH_sf"/>
</dbReference>
<dbReference type="GO" id="GO:0044547">
    <property type="term" value="F:DNA topoisomerase binding"/>
    <property type="evidence" value="ECO:0007669"/>
    <property type="project" value="TreeGrafter"/>
</dbReference>
<protein>
    <submittedName>
        <fullName evidence="4">HTH_48 domain-containing protein</fullName>
    </submittedName>
</protein>
<dbReference type="GO" id="GO:0046975">
    <property type="term" value="F:histone H3K36 methyltransferase activity"/>
    <property type="evidence" value="ECO:0007669"/>
    <property type="project" value="TreeGrafter"/>
</dbReference>
<dbReference type="GO" id="GO:0000729">
    <property type="term" value="P:DNA double-strand break processing"/>
    <property type="evidence" value="ECO:0007669"/>
    <property type="project" value="TreeGrafter"/>
</dbReference>
<dbReference type="GO" id="GO:0003690">
    <property type="term" value="F:double-stranded DNA binding"/>
    <property type="evidence" value="ECO:0007669"/>
    <property type="project" value="TreeGrafter"/>
</dbReference>
<dbReference type="GO" id="GO:0031297">
    <property type="term" value="P:replication fork processing"/>
    <property type="evidence" value="ECO:0007669"/>
    <property type="project" value="TreeGrafter"/>
</dbReference>
<sequence length="165" mass="18717">MSSRTDYRIILLRCFRSGFNPIEAHQQVVSLMGPESPFTATVYRWFDRFAKADFSLDDAIRSGRPQSRSTTVIFASVQANPAKSVRDIERETDTSKSTVSDILTRSGLVAKRPHTVPHDLTAAELCTRLKVCSSLLSLYRTTAWIETIVVMDEKWITYSNPDRKL</sequence>
<evidence type="ECO:0000313" key="3">
    <source>
        <dbReference type="Proteomes" id="UP000050761"/>
    </source>
</evidence>
<reference evidence="4" key="2">
    <citation type="submission" date="2019-09" db="UniProtKB">
        <authorList>
            <consortium name="WormBaseParasite"/>
        </authorList>
    </citation>
    <scope>IDENTIFICATION</scope>
</reference>
<gene>
    <name evidence="2" type="ORF">HPBE_LOCUS10818</name>
</gene>
<dbReference type="AlphaFoldDB" id="A0A183FSB5"/>
<dbReference type="GO" id="GO:0015074">
    <property type="term" value="P:DNA integration"/>
    <property type="evidence" value="ECO:0007669"/>
    <property type="project" value="TreeGrafter"/>
</dbReference>
<reference evidence="2 3" key="1">
    <citation type="submission" date="2018-11" db="EMBL/GenBank/DDBJ databases">
        <authorList>
            <consortium name="Pathogen Informatics"/>
        </authorList>
    </citation>
    <scope>NUCLEOTIDE SEQUENCE [LARGE SCALE GENOMIC DNA]</scope>
</reference>
<dbReference type="OrthoDB" id="6137736at2759"/>
<dbReference type="GO" id="GO:0006303">
    <property type="term" value="P:double-strand break repair via nonhomologous end joining"/>
    <property type="evidence" value="ECO:0007669"/>
    <property type="project" value="TreeGrafter"/>
</dbReference>
<dbReference type="Gene3D" id="1.10.10.1450">
    <property type="match status" value="1"/>
</dbReference>
<dbReference type="Pfam" id="PF17906">
    <property type="entry name" value="HTH_48"/>
    <property type="match status" value="1"/>
</dbReference>
<dbReference type="PANTHER" id="PTHR46060:SF2">
    <property type="entry name" value="HISTONE-LYSINE N-METHYLTRANSFERASE SETMAR"/>
    <property type="match status" value="1"/>
</dbReference>
<accession>A0A183FSB5</accession>
<dbReference type="GO" id="GO:0003697">
    <property type="term" value="F:single-stranded DNA binding"/>
    <property type="evidence" value="ECO:0007669"/>
    <property type="project" value="TreeGrafter"/>
</dbReference>
<dbReference type="PANTHER" id="PTHR46060">
    <property type="entry name" value="MARINER MOS1 TRANSPOSASE-LIKE PROTEIN"/>
    <property type="match status" value="1"/>
</dbReference>
<dbReference type="GO" id="GO:0042800">
    <property type="term" value="F:histone H3K4 methyltransferase activity"/>
    <property type="evidence" value="ECO:0007669"/>
    <property type="project" value="TreeGrafter"/>
</dbReference>
<dbReference type="GO" id="GO:0044774">
    <property type="term" value="P:mitotic DNA integrity checkpoint signaling"/>
    <property type="evidence" value="ECO:0007669"/>
    <property type="project" value="TreeGrafter"/>
</dbReference>
<evidence type="ECO:0000313" key="4">
    <source>
        <dbReference type="WBParaSite" id="HPBE_0001081701-mRNA-1"/>
    </source>
</evidence>
<evidence type="ECO:0000313" key="2">
    <source>
        <dbReference type="EMBL" id="VDO86450.1"/>
    </source>
</evidence>
<dbReference type="Proteomes" id="UP000050761">
    <property type="component" value="Unassembled WGS sequence"/>
</dbReference>
<dbReference type="EMBL" id="UZAH01026892">
    <property type="protein sequence ID" value="VDO86450.1"/>
    <property type="molecule type" value="Genomic_DNA"/>
</dbReference>
<dbReference type="InterPro" id="IPR052709">
    <property type="entry name" value="Transposase-MT_Hybrid"/>
</dbReference>
<dbReference type="InterPro" id="IPR041426">
    <property type="entry name" value="Mos1_HTH"/>
</dbReference>
<dbReference type="GO" id="GO:0035861">
    <property type="term" value="C:site of double-strand break"/>
    <property type="evidence" value="ECO:0007669"/>
    <property type="project" value="TreeGrafter"/>
</dbReference>
<proteinExistence type="predicted"/>
<dbReference type="WBParaSite" id="HPBE_0001081701-mRNA-1">
    <property type="protein sequence ID" value="HPBE_0001081701-mRNA-1"/>
    <property type="gene ID" value="HPBE_0001081701"/>
</dbReference>
<dbReference type="GO" id="GO:0000014">
    <property type="term" value="F:single-stranded DNA endodeoxyribonuclease activity"/>
    <property type="evidence" value="ECO:0007669"/>
    <property type="project" value="TreeGrafter"/>
</dbReference>
<dbReference type="Gene3D" id="3.30.420.10">
    <property type="entry name" value="Ribonuclease H-like superfamily/Ribonuclease H"/>
    <property type="match status" value="1"/>
</dbReference>
<keyword evidence="3" id="KW-1185">Reference proteome</keyword>